<dbReference type="EMBL" id="LYVF01000009">
    <property type="protein sequence ID" value="OAT86751.1"/>
    <property type="molecule type" value="Genomic_DNA"/>
</dbReference>
<dbReference type="InterPro" id="IPR011335">
    <property type="entry name" value="Restrct_endonuc-II-like"/>
</dbReference>
<dbReference type="InterPro" id="IPR056339">
    <property type="entry name" value="CARF_Card1"/>
</dbReference>
<organism evidence="2 3">
    <name type="scientific">Desulfotomaculum copahuensis</name>
    <dbReference type="NCBI Taxonomy" id="1838280"/>
    <lineage>
        <taxon>Bacteria</taxon>
        <taxon>Bacillati</taxon>
        <taxon>Bacillota</taxon>
        <taxon>Clostridia</taxon>
        <taxon>Eubacteriales</taxon>
        <taxon>Desulfotomaculaceae</taxon>
        <taxon>Desulfotomaculum</taxon>
    </lineage>
</organism>
<evidence type="ECO:0000313" key="3">
    <source>
        <dbReference type="Proteomes" id="UP000078532"/>
    </source>
</evidence>
<comment type="caution">
    <text evidence="2">The sequence shown here is derived from an EMBL/GenBank/DDBJ whole genome shotgun (WGS) entry which is preliminary data.</text>
</comment>
<dbReference type="Gene3D" id="3.40.50.10770">
    <property type="entry name" value="Hypothetical protein VC1899 like domain (Restriction endonuclease-like)"/>
    <property type="match status" value="1"/>
</dbReference>
<dbReference type="InterPro" id="IPR011856">
    <property type="entry name" value="tRNA_endonuc-like_dom_sf"/>
</dbReference>
<feature type="domain" description="Card1 CARF" evidence="1">
    <location>
        <begin position="16"/>
        <end position="119"/>
    </location>
</feature>
<gene>
    <name evidence="2" type="ORF">A6M21_02750</name>
</gene>
<dbReference type="Gene3D" id="3.40.1350.10">
    <property type="match status" value="1"/>
</dbReference>
<protein>
    <recommendedName>
        <fullName evidence="1">Card1 CARF domain-containing protein</fullName>
    </recommendedName>
</protein>
<evidence type="ECO:0000313" key="2">
    <source>
        <dbReference type="EMBL" id="OAT86751.1"/>
    </source>
</evidence>
<dbReference type="RefSeq" id="WP_066666067.1">
    <property type="nucleotide sequence ID" value="NZ_LYVF01000009.1"/>
</dbReference>
<reference evidence="2 3" key="1">
    <citation type="submission" date="2016-04" db="EMBL/GenBank/DDBJ databases">
        <authorList>
            <person name="Evans L.H."/>
            <person name="Alamgir A."/>
            <person name="Owens N."/>
            <person name="Weber N.D."/>
            <person name="Virtaneva K."/>
            <person name="Barbian K."/>
            <person name="Babar A."/>
            <person name="Rosenke K."/>
        </authorList>
    </citation>
    <scope>NUCLEOTIDE SEQUENCE [LARGE SCALE GENOMIC DNA]</scope>
    <source>
        <strain evidence="2 3">LMa1</strain>
    </source>
</reference>
<accession>A0A1B7LJT9</accession>
<dbReference type="SUPFAM" id="SSF52980">
    <property type="entry name" value="Restriction endonuclease-like"/>
    <property type="match status" value="1"/>
</dbReference>
<name>A0A1B7LJT9_9FIRM</name>
<keyword evidence="3" id="KW-1185">Reference proteome</keyword>
<dbReference type="OrthoDB" id="9797116at2"/>
<dbReference type="Pfam" id="PF23400">
    <property type="entry name" value="CARF_Card1"/>
    <property type="match status" value="1"/>
</dbReference>
<dbReference type="STRING" id="1838280.A6M21_02750"/>
<dbReference type="Proteomes" id="UP000078532">
    <property type="component" value="Unassembled WGS sequence"/>
</dbReference>
<evidence type="ECO:0000259" key="1">
    <source>
        <dbReference type="Pfam" id="PF23400"/>
    </source>
</evidence>
<sequence>MSKLLTSCTTDHLFLLIGTNPLPNYVTAKLLAGPKTHVYLVHSDETGDLANRLVSTLKLPEGKWSKVSVKEADPCSIYSEVSKYARDKSVIGLNYTGGTKLMAVHAFQAVRDADPDAIFSYLDAWELKMIAGRSGAYPVEITANNKVNINFKELLSLHGLTLDENEFSKELKYPHLCKAIADLNKNEKSLSVWKRWVNKNQCKDLPLQVDELDGVIQAMREICDGLEFNGDNLARFLGYERGLSSSQIWFQGKWLENHVLNIIIQLVNRNDITNVSDYGMNLRCKKDSKQKDSSFELDVALILGYQLFAISCIVSDDKAKCKEHLFEAYVRAKQMGGDEAKVGLVCNYDRPELLQQEVEESWDVPKKKIRVFGSKHWPALTEYLMDWFNS</sequence>
<dbReference type="AlphaFoldDB" id="A0A1B7LJT9"/>
<proteinExistence type="predicted"/>
<dbReference type="GO" id="GO:0003676">
    <property type="term" value="F:nucleic acid binding"/>
    <property type="evidence" value="ECO:0007669"/>
    <property type="project" value="InterPro"/>
</dbReference>